<dbReference type="AlphaFoldDB" id="A0A5B8UGB3"/>
<dbReference type="InterPro" id="IPR047111">
    <property type="entry name" value="YbaP-like"/>
</dbReference>
<gene>
    <name evidence="2" type="ORF">FSB75_04210</name>
</gene>
<dbReference type="PANTHER" id="PTHR40590:SF1">
    <property type="entry name" value="CYTOPLASMIC PROTEIN"/>
    <property type="match status" value="1"/>
</dbReference>
<evidence type="ECO:0000313" key="2">
    <source>
        <dbReference type="EMBL" id="QEC55140.1"/>
    </source>
</evidence>
<feature type="chain" id="PRO_5022918987" evidence="1">
    <location>
        <begin position="19"/>
        <end position="311"/>
    </location>
</feature>
<dbReference type="Proteomes" id="UP000321204">
    <property type="component" value="Chromosome"/>
</dbReference>
<dbReference type="KEGG" id="fgg:FSB75_04210"/>
<keyword evidence="1" id="KW-0732">Signal</keyword>
<dbReference type="OrthoDB" id="9798714at2"/>
<accession>A0A5B8UGB3</accession>
<sequence length="311" mass="34796">MKKLALLSFLFAATGLVACGQKTKSAPRVASTENTLLWRISGKNLSKPSYLFGTMHLLCGDDIALSDSLKAAIQNSDNVYLELEMDNLFEMMGAMQHMSMKGDTTLADLLSKQEYQKVKTYFEANSTMLPFSMLETFKPMLAASLIAEQQSKTTCDNMVAMESLIMEEAKSADKKIKGLETMNYQLSIFDKIPYKLQAKQLYDMISKTKDTTESHELAVLTDAYRNQQLDKLGEMTVKEDMGMKNFTELFLYNRNANWAKKLNELMPGKSLVVAVGAGHLPGKKGVISLLRQEGYKVEPVKNEMVKKGKSI</sequence>
<feature type="signal peptide" evidence="1">
    <location>
        <begin position="1"/>
        <end position="18"/>
    </location>
</feature>
<organism evidence="2 3">
    <name type="scientific">Flavisolibacter ginsenosidimutans</name>
    <dbReference type="NCBI Taxonomy" id="661481"/>
    <lineage>
        <taxon>Bacteria</taxon>
        <taxon>Pseudomonadati</taxon>
        <taxon>Bacteroidota</taxon>
        <taxon>Chitinophagia</taxon>
        <taxon>Chitinophagales</taxon>
        <taxon>Chitinophagaceae</taxon>
        <taxon>Flavisolibacter</taxon>
    </lineage>
</organism>
<protein>
    <submittedName>
        <fullName evidence="2">TraB/GumN family protein</fullName>
    </submittedName>
</protein>
<proteinExistence type="predicted"/>
<dbReference type="RefSeq" id="WP_146783240.1">
    <property type="nucleotide sequence ID" value="NZ_BAABIO010000006.1"/>
</dbReference>
<dbReference type="Pfam" id="PF01963">
    <property type="entry name" value="TraB_PrgY_gumN"/>
    <property type="match status" value="1"/>
</dbReference>
<dbReference type="CDD" id="cd14789">
    <property type="entry name" value="Tiki"/>
    <property type="match status" value="1"/>
</dbReference>
<evidence type="ECO:0000256" key="1">
    <source>
        <dbReference type="SAM" id="SignalP"/>
    </source>
</evidence>
<evidence type="ECO:0000313" key="3">
    <source>
        <dbReference type="Proteomes" id="UP000321204"/>
    </source>
</evidence>
<keyword evidence="3" id="KW-1185">Reference proteome</keyword>
<dbReference type="InterPro" id="IPR002816">
    <property type="entry name" value="TraB/PrgY/GumN_fam"/>
</dbReference>
<name>A0A5B8UGB3_9BACT</name>
<dbReference type="PANTHER" id="PTHR40590">
    <property type="entry name" value="CYTOPLASMIC PROTEIN-RELATED"/>
    <property type="match status" value="1"/>
</dbReference>
<dbReference type="PROSITE" id="PS51257">
    <property type="entry name" value="PROKAR_LIPOPROTEIN"/>
    <property type="match status" value="1"/>
</dbReference>
<dbReference type="EMBL" id="CP042433">
    <property type="protein sequence ID" value="QEC55140.1"/>
    <property type="molecule type" value="Genomic_DNA"/>
</dbReference>
<reference evidence="2 3" key="1">
    <citation type="journal article" date="2015" name="Int. J. Syst. Evol. Microbiol.">
        <title>Flavisolibacter ginsenosidimutans sp. nov., with ginsenoside-converting activity isolated from soil used for cultivating ginseng.</title>
        <authorList>
            <person name="Zhao Y."/>
            <person name="Liu Q."/>
            <person name="Kang M.S."/>
            <person name="Jin F."/>
            <person name="Yu H."/>
            <person name="Im W.T."/>
        </authorList>
    </citation>
    <scope>NUCLEOTIDE SEQUENCE [LARGE SCALE GENOMIC DNA]</scope>
    <source>
        <strain evidence="2 3">Gsoil 636</strain>
    </source>
</reference>